<dbReference type="Gene3D" id="1.10.287.950">
    <property type="entry name" value="Methyl-accepting chemotaxis protein"/>
    <property type="match status" value="1"/>
</dbReference>
<evidence type="ECO:0000313" key="12">
    <source>
        <dbReference type="Proteomes" id="UP000509579"/>
    </source>
</evidence>
<keyword evidence="6 9" id="KW-0472">Membrane</keyword>
<evidence type="ECO:0000313" key="11">
    <source>
        <dbReference type="EMBL" id="QKV52356.1"/>
    </source>
</evidence>
<evidence type="ECO:0000256" key="1">
    <source>
        <dbReference type="ARBA" id="ARBA00004651"/>
    </source>
</evidence>
<evidence type="ECO:0000256" key="2">
    <source>
        <dbReference type="ARBA" id="ARBA00022475"/>
    </source>
</evidence>
<evidence type="ECO:0000256" key="4">
    <source>
        <dbReference type="ARBA" id="ARBA00022692"/>
    </source>
</evidence>
<comment type="subcellular location">
    <subcellularLocation>
        <location evidence="1">Cell membrane</location>
        <topology evidence="1">Multi-pass membrane protein</topology>
    </subcellularLocation>
</comment>
<dbReference type="Pfam" id="PF00015">
    <property type="entry name" value="MCPsignal"/>
    <property type="match status" value="1"/>
</dbReference>
<evidence type="ECO:0000256" key="5">
    <source>
        <dbReference type="ARBA" id="ARBA00022989"/>
    </source>
</evidence>
<dbReference type="FunFam" id="1.10.287.950:FF:000001">
    <property type="entry name" value="Methyl-accepting chemotaxis sensory transducer"/>
    <property type="match status" value="1"/>
</dbReference>
<proteinExistence type="inferred from homology"/>
<dbReference type="SMART" id="SM01049">
    <property type="entry name" value="Cache_2"/>
    <property type="match status" value="1"/>
</dbReference>
<dbReference type="InterPro" id="IPR033480">
    <property type="entry name" value="sCache_2"/>
</dbReference>
<name>A0A6N1X374_9BURK</name>
<dbReference type="GO" id="GO:0004888">
    <property type="term" value="F:transmembrane signaling receptor activity"/>
    <property type="evidence" value="ECO:0007669"/>
    <property type="project" value="InterPro"/>
</dbReference>
<dbReference type="GO" id="GO:0007165">
    <property type="term" value="P:signal transduction"/>
    <property type="evidence" value="ECO:0007669"/>
    <property type="project" value="UniProtKB-KW"/>
</dbReference>
<dbReference type="GO" id="GO:0006935">
    <property type="term" value="P:chemotaxis"/>
    <property type="evidence" value="ECO:0007669"/>
    <property type="project" value="InterPro"/>
</dbReference>
<dbReference type="KEGG" id="aant:HUK68_05230"/>
<evidence type="ECO:0000256" key="3">
    <source>
        <dbReference type="ARBA" id="ARBA00022481"/>
    </source>
</evidence>
<dbReference type="PANTHER" id="PTHR43531:SF14">
    <property type="entry name" value="METHYL-ACCEPTING CHEMOTAXIS PROTEIN I-RELATED"/>
    <property type="match status" value="1"/>
</dbReference>
<dbReference type="Pfam" id="PF08269">
    <property type="entry name" value="dCache_2"/>
    <property type="match status" value="1"/>
</dbReference>
<keyword evidence="12" id="KW-1185">Reference proteome</keyword>
<evidence type="ECO:0000256" key="9">
    <source>
        <dbReference type="SAM" id="Phobius"/>
    </source>
</evidence>
<accession>A0A6N1X374</accession>
<dbReference type="PRINTS" id="PR00260">
    <property type="entry name" value="CHEMTRNSDUCR"/>
</dbReference>
<dbReference type="CDD" id="cd11386">
    <property type="entry name" value="MCP_signal"/>
    <property type="match status" value="1"/>
</dbReference>
<dbReference type="Proteomes" id="UP000509579">
    <property type="component" value="Chromosome"/>
</dbReference>
<dbReference type="PANTHER" id="PTHR43531">
    <property type="entry name" value="PROTEIN ICFG"/>
    <property type="match status" value="1"/>
</dbReference>
<dbReference type="InterPro" id="IPR051310">
    <property type="entry name" value="MCP_chemotaxis"/>
</dbReference>
<organism evidence="11 12">
    <name type="scientific">Comamonas antarctica</name>
    <dbReference type="NCBI Taxonomy" id="2743470"/>
    <lineage>
        <taxon>Bacteria</taxon>
        <taxon>Pseudomonadati</taxon>
        <taxon>Pseudomonadota</taxon>
        <taxon>Betaproteobacteria</taxon>
        <taxon>Burkholderiales</taxon>
        <taxon>Comamonadaceae</taxon>
        <taxon>Comamonas</taxon>
    </lineage>
</organism>
<evidence type="ECO:0000256" key="8">
    <source>
        <dbReference type="PROSITE-ProRule" id="PRU00284"/>
    </source>
</evidence>
<protein>
    <submittedName>
        <fullName evidence="11">Cache domain-containing protein</fullName>
    </submittedName>
</protein>
<keyword evidence="5 9" id="KW-1133">Transmembrane helix</keyword>
<reference evidence="11 12" key="1">
    <citation type="submission" date="2020-06" db="EMBL/GenBank/DDBJ databases">
        <title>Acidovorax antarctica sp. nov., isolated from Corinth ice sheet soil, Antarctic Fields Peninsula.</title>
        <authorList>
            <person name="Xu Q."/>
            <person name="Peng F."/>
        </authorList>
    </citation>
    <scope>NUCLEOTIDE SEQUENCE [LARGE SCALE GENOMIC DNA]</scope>
    <source>
        <strain evidence="11 12">16-35-5</strain>
    </source>
</reference>
<dbReference type="AlphaFoldDB" id="A0A6N1X374"/>
<keyword evidence="4 9" id="KW-0812">Transmembrane</keyword>
<keyword evidence="8" id="KW-0807">Transducer</keyword>
<dbReference type="Gene3D" id="3.30.450.20">
    <property type="entry name" value="PAS domain"/>
    <property type="match status" value="1"/>
</dbReference>
<dbReference type="InterPro" id="IPR004090">
    <property type="entry name" value="Chemotax_Me-accpt_rcpt"/>
</dbReference>
<feature type="domain" description="Methyl-accepting transducer" evidence="10">
    <location>
        <begin position="274"/>
        <end position="503"/>
    </location>
</feature>
<dbReference type="InterPro" id="IPR004089">
    <property type="entry name" value="MCPsignal_dom"/>
</dbReference>
<keyword evidence="3" id="KW-0488">Methylation</keyword>
<sequence>MPTLSLRQKLLAPLAFCLLALLTLTLFNAFEARGKAYEARQTALRDFVDSADSMIAAIAAEAKAGKLPEEEAKATAIARVGQLRYAGGSGYITNITTGSVVLNNPSTPKFNGKFMGDFQDAKGGYLYRDIAAVGASPKGNGIISYWWPRPGATEPSEKLAYVKRSTAWNWDLVAGDYVDDIQQAFVASLLKSLVVLAVLAALLAVIAWMATRSVLHAIGGEPAVAAEIANRIASGDLSQTGLEGAAPAPEGSVMAAVQQMSVQLRDLVTRIHATAGVIHHSAGEIATGSLDLSQRTERQASALEETAASMEELTATVHQNAENAQRASQIATGACTVAERGGAVVEQVVATMGEINSSSRRVVDIIGVIDGIAFQTNILALNAAVEAARAGDQGRGFAVVAGEVRTLAQRSASAAREIKTMIQASVERVDAGAALVDDAGQTMREVVSTVRNITGIVTEIAAASREQSSGIQQVGQAVTDMDRVTQQNAALVEQSSAATQVLQEESEKLSRLTASFKL</sequence>
<dbReference type="PROSITE" id="PS50111">
    <property type="entry name" value="CHEMOTAXIS_TRANSDUC_2"/>
    <property type="match status" value="1"/>
</dbReference>
<evidence type="ECO:0000256" key="7">
    <source>
        <dbReference type="ARBA" id="ARBA00029447"/>
    </source>
</evidence>
<dbReference type="InterPro" id="IPR004010">
    <property type="entry name" value="Double_Cache_2"/>
</dbReference>
<dbReference type="SMART" id="SM00283">
    <property type="entry name" value="MA"/>
    <property type="match status" value="1"/>
</dbReference>
<feature type="transmembrane region" description="Helical" evidence="9">
    <location>
        <begin position="189"/>
        <end position="210"/>
    </location>
</feature>
<dbReference type="RefSeq" id="WP_175503237.1">
    <property type="nucleotide sequence ID" value="NZ_CAURQT010000001.1"/>
</dbReference>
<dbReference type="EMBL" id="CP054840">
    <property type="protein sequence ID" value="QKV52356.1"/>
    <property type="molecule type" value="Genomic_DNA"/>
</dbReference>
<comment type="similarity">
    <text evidence="7">Belongs to the methyl-accepting chemotaxis (MCP) protein family.</text>
</comment>
<evidence type="ECO:0000256" key="6">
    <source>
        <dbReference type="ARBA" id="ARBA00023136"/>
    </source>
</evidence>
<evidence type="ECO:0000259" key="10">
    <source>
        <dbReference type="PROSITE" id="PS50111"/>
    </source>
</evidence>
<keyword evidence="2" id="KW-1003">Cell membrane</keyword>
<gene>
    <name evidence="11" type="ORF">HUK68_05230</name>
</gene>
<dbReference type="SUPFAM" id="SSF58104">
    <property type="entry name" value="Methyl-accepting chemotaxis protein (MCP) signaling domain"/>
    <property type="match status" value="1"/>
</dbReference>
<dbReference type="GO" id="GO:0005886">
    <property type="term" value="C:plasma membrane"/>
    <property type="evidence" value="ECO:0007669"/>
    <property type="project" value="UniProtKB-SubCell"/>
</dbReference>